<evidence type="ECO:0000256" key="6">
    <source>
        <dbReference type="PROSITE-ProRule" id="PRU10141"/>
    </source>
</evidence>
<feature type="compositionally biased region" description="Polar residues" evidence="7">
    <location>
        <begin position="714"/>
        <end position="727"/>
    </location>
</feature>
<feature type="compositionally biased region" description="Pro residues" evidence="7">
    <location>
        <begin position="48"/>
        <end position="57"/>
    </location>
</feature>
<feature type="region of interest" description="Disordered" evidence="7">
    <location>
        <begin position="687"/>
        <end position="765"/>
    </location>
</feature>
<evidence type="ECO:0000259" key="8">
    <source>
        <dbReference type="PROSITE" id="PS50011"/>
    </source>
</evidence>
<dbReference type="InterPro" id="IPR050339">
    <property type="entry name" value="CC_SR_Kinase"/>
</dbReference>
<dbReference type="EMBL" id="JACYCC010000205">
    <property type="protein sequence ID" value="KAF8672238.1"/>
    <property type="molecule type" value="Genomic_DNA"/>
</dbReference>
<evidence type="ECO:0000313" key="9">
    <source>
        <dbReference type="EMBL" id="KAF8672238.1"/>
    </source>
</evidence>
<evidence type="ECO:0000256" key="7">
    <source>
        <dbReference type="SAM" id="MobiDB-lite"/>
    </source>
</evidence>
<name>A0A8H7H2A6_9AGAM</name>
<feature type="compositionally biased region" description="Low complexity" evidence="7">
    <location>
        <begin position="1276"/>
        <end position="1302"/>
    </location>
</feature>
<feature type="region of interest" description="Disordered" evidence="7">
    <location>
        <begin position="183"/>
        <end position="225"/>
    </location>
</feature>
<evidence type="ECO:0000313" key="10">
    <source>
        <dbReference type="Proteomes" id="UP000650582"/>
    </source>
</evidence>
<keyword evidence="3 9" id="KW-0418">Kinase</keyword>
<dbReference type="PANTHER" id="PTHR11042:SF138">
    <property type="entry name" value="SERINE_THREONINE-PROTEIN KINASE IKS1-RELATED"/>
    <property type="match status" value="1"/>
</dbReference>
<feature type="compositionally biased region" description="Polar residues" evidence="7">
    <location>
        <begin position="1303"/>
        <end position="1313"/>
    </location>
</feature>
<keyword evidence="2 6" id="KW-0547">Nucleotide-binding</keyword>
<feature type="compositionally biased region" description="Low complexity" evidence="7">
    <location>
        <begin position="15"/>
        <end position="26"/>
    </location>
</feature>
<dbReference type="PROSITE" id="PS00107">
    <property type="entry name" value="PROTEIN_KINASE_ATP"/>
    <property type="match status" value="1"/>
</dbReference>
<dbReference type="PANTHER" id="PTHR11042">
    <property type="entry name" value="EUKARYOTIC TRANSLATION INITIATION FACTOR 2-ALPHA KINASE EIF2-ALPHA KINASE -RELATED"/>
    <property type="match status" value="1"/>
</dbReference>
<dbReference type="PROSITE" id="PS50011">
    <property type="entry name" value="PROTEIN_KINASE_DOM"/>
    <property type="match status" value="1"/>
</dbReference>
<feature type="compositionally biased region" description="Polar residues" evidence="7">
    <location>
        <begin position="1409"/>
        <end position="1426"/>
    </location>
</feature>
<dbReference type="InterPro" id="IPR008271">
    <property type="entry name" value="Ser/Thr_kinase_AS"/>
</dbReference>
<feature type="binding site" evidence="6">
    <location>
        <position position="315"/>
    </location>
    <ligand>
        <name>ATP</name>
        <dbReference type="ChEBI" id="CHEBI:30616"/>
    </ligand>
</feature>
<keyword evidence="1" id="KW-0808">Transferase</keyword>
<dbReference type="GO" id="GO:0004672">
    <property type="term" value="F:protein kinase activity"/>
    <property type="evidence" value="ECO:0007669"/>
    <property type="project" value="InterPro"/>
</dbReference>
<comment type="caution">
    <text evidence="9">The sequence shown here is derived from an EMBL/GenBank/DDBJ whole genome shotgun (WGS) entry which is preliminary data.</text>
</comment>
<feature type="region of interest" description="Disordered" evidence="7">
    <location>
        <begin position="846"/>
        <end position="867"/>
    </location>
</feature>
<sequence length="1532" mass="167872">MSSRSFSPNRRRPRITSASSATTISPFGPTAALVPRSTSATRSSLVPPRRPLSPPSREPIESYSLWQPILRASDQIVLYNPASHAINIVPASLNAVSAFSLPFTSGANSNPSSVCPYCHRPMENATHDFAHNGPHHLYNMPQIEMSPQYFQVLQDVNGGAISEGMYNPHRPSAAAQESFARFEDAPFEDSQSRRWSHVSINSDSDSDGPAGETRRTDSLRSLSGSSLASGDITGMSFGSSAVRLPSTSTGKASSGETVEATEPETGGTNTSKASSGYYATFFREETRLGMGANGSVFLCQHVLNGIPLGHFAVKKIAVGDSPSYLMEILRETRRADASLTWPILGALYSSAPLTFVHNFCATRSDCIQNYTTETSSPIITRGWSRPDSHPSVSLFRHSIISDWLRHVTTTLVFVPPLIAILRSPCSGSVLMQWAELGSLDDLILQRLGVKTADRDPDLSEPPSGEYQTREARIRAFRARAGGGTVHTSGEVRRKEARRRAREMKAVHLLSAEEIRSLFGDVVSGLAFLHESSFLHLDLKPGNVLLTLDEGQLMLSDFGTAQDALQSTRERSGNTGTLEYSAPESLRHNQDGSLRQITSKSDIWSLGMILHKLIYFRLPWKNDEDMTELEKEIIGFQGYKASMENIQAFEKRRLPPALCQLLSKMLAIEPVGRPGSDQVLKTIQSRQLDPSPNLEETNPHHQGMGPLVRRPTPPSRGNESLAASSDANVDNLDILSQDLSPHMPSAGGRGRVASGTQVRRRSDPVGGINEITPRLLVLEGPTPAARRVAGLLSNINVSRILSRGAWNVGHVDQTITLVIRASGFTPGVYVDRQSGVLMSEAEEIDDLELSDGGESVTPDSESSESGLKRFIYEPPPDGIGYGEPRLDRVPAKVVEGICAWSGLREIIVLRQTCKALDKAIANRPAIWTSLVEAHRRLPHRTILLGSSPVVMPGVYHLTGFQEDILRCGLILKNKWHKPTFQARQATKDILRHDPCGIDQILFVPDTMGRFFLTISRTSVILWTLEPDEAPRRCRSIAMASGNEMIVQALVSRPGSSLVSYLALQITQPHTHRLRTEIYQLHLSRPGCIYDQGFGLSAIHETEGALVAFVDYVLAYAINDAGQTILLCCWVSKLATKLATPVSEYELRWQHSSCQTVDIGSDVIVVVRDSSAEIYPRNEFAVVDYDLRPTTNGHIIRGTLEMLPVTYATDTAIFPSSFLNPPSIYIHDRLSLSYGTDDMTRTVRVISLVGVARSTSPLTDPSIPYFVIPAQVYPWAHSSSRSTSPSHTAIPTSGHTTPSPTHTHNQLPRTHTPSPTHGHPLPSPNLPPAEKYRFVFHLHALQHQHPHFSYGPALVGPNGRSVMLATAAGANHGPNQPKQYVLKYRHPTHRELRQFIKERIHTSASPGADRLQQTVGHSGGQPQIEVNSQPPPSQHGHVQLPPPPSNPLLNQHTASRQGLQHGVLTLLTRPLPLLDILRGMSSLWQTQEMIGYEMIAWDEGAGTTLVASRLGEVIVLECAKPVSDPVGASSWHCN</sequence>
<evidence type="ECO:0000256" key="1">
    <source>
        <dbReference type="ARBA" id="ARBA00022679"/>
    </source>
</evidence>
<dbReference type="Gene3D" id="1.10.510.10">
    <property type="entry name" value="Transferase(Phosphotransferase) domain 1"/>
    <property type="match status" value="1"/>
</dbReference>
<comment type="similarity">
    <text evidence="5">Belongs to the protein kinase superfamily. Ser/Thr protein kinase family. GCN2 subfamily.</text>
</comment>
<dbReference type="Pfam" id="PF00069">
    <property type="entry name" value="Pkinase"/>
    <property type="match status" value="1"/>
</dbReference>
<feature type="region of interest" description="Disordered" evidence="7">
    <location>
        <begin position="238"/>
        <end position="271"/>
    </location>
</feature>
<organism evidence="9 10">
    <name type="scientific">Rhizoctonia solani</name>
    <dbReference type="NCBI Taxonomy" id="456999"/>
    <lineage>
        <taxon>Eukaryota</taxon>
        <taxon>Fungi</taxon>
        <taxon>Dikarya</taxon>
        <taxon>Basidiomycota</taxon>
        <taxon>Agaricomycotina</taxon>
        <taxon>Agaricomycetes</taxon>
        <taxon>Cantharellales</taxon>
        <taxon>Ceratobasidiaceae</taxon>
        <taxon>Rhizoctonia</taxon>
    </lineage>
</organism>
<accession>A0A8H7H2A6</accession>
<dbReference type="InterPro" id="IPR011009">
    <property type="entry name" value="Kinase-like_dom_sf"/>
</dbReference>
<evidence type="ECO:0000256" key="3">
    <source>
        <dbReference type="ARBA" id="ARBA00022777"/>
    </source>
</evidence>
<keyword evidence="4 6" id="KW-0067">ATP-binding</keyword>
<dbReference type="PROSITE" id="PS00108">
    <property type="entry name" value="PROTEIN_KINASE_ST"/>
    <property type="match status" value="1"/>
</dbReference>
<dbReference type="GO" id="GO:0005737">
    <property type="term" value="C:cytoplasm"/>
    <property type="evidence" value="ECO:0007669"/>
    <property type="project" value="TreeGrafter"/>
</dbReference>
<feature type="domain" description="Protein kinase" evidence="8">
    <location>
        <begin position="282"/>
        <end position="693"/>
    </location>
</feature>
<evidence type="ECO:0000256" key="4">
    <source>
        <dbReference type="ARBA" id="ARBA00022840"/>
    </source>
</evidence>
<dbReference type="SMART" id="SM00220">
    <property type="entry name" value="S_TKc"/>
    <property type="match status" value="1"/>
</dbReference>
<evidence type="ECO:0000256" key="5">
    <source>
        <dbReference type="ARBA" id="ARBA00037982"/>
    </source>
</evidence>
<dbReference type="Proteomes" id="UP000650582">
    <property type="component" value="Unassembled WGS sequence"/>
</dbReference>
<feature type="region of interest" description="Disordered" evidence="7">
    <location>
        <begin position="1276"/>
        <end position="1326"/>
    </location>
</feature>
<dbReference type="InterPro" id="IPR017441">
    <property type="entry name" value="Protein_kinase_ATP_BS"/>
</dbReference>
<protein>
    <submittedName>
        <fullName evidence="9">Kinase-like protein</fullName>
    </submittedName>
</protein>
<reference evidence="9" key="1">
    <citation type="submission" date="2020-09" db="EMBL/GenBank/DDBJ databases">
        <title>Comparative genome analyses of four rice-infecting Rhizoctonia solani isolates reveal extensive enrichment of homogalacturonan modification genes.</title>
        <authorList>
            <person name="Lee D.-Y."/>
            <person name="Jeon J."/>
            <person name="Kim K.-T."/>
            <person name="Cheong K."/>
            <person name="Song H."/>
            <person name="Choi G."/>
            <person name="Ko J."/>
            <person name="Opiyo S.O."/>
            <person name="Zuo S."/>
            <person name="Madhav S."/>
            <person name="Lee Y.-H."/>
            <person name="Wang G.-L."/>
        </authorList>
    </citation>
    <scope>NUCLEOTIDE SEQUENCE</scope>
    <source>
        <strain evidence="9">AG1-IA YN-7</strain>
    </source>
</reference>
<feature type="region of interest" description="Disordered" evidence="7">
    <location>
        <begin position="1"/>
        <end position="58"/>
    </location>
</feature>
<dbReference type="SUPFAM" id="SSF56112">
    <property type="entry name" value="Protein kinase-like (PK-like)"/>
    <property type="match status" value="1"/>
</dbReference>
<proteinExistence type="inferred from homology"/>
<dbReference type="GO" id="GO:0005524">
    <property type="term" value="F:ATP binding"/>
    <property type="evidence" value="ECO:0007669"/>
    <property type="project" value="UniProtKB-UniRule"/>
</dbReference>
<gene>
    <name evidence="9" type="ORF">RHS04_07825</name>
</gene>
<dbReference type="GO" id="GO:0005634">
    <property type="term" value="C:nucleus"/>
    <property type="evidence" value="ECO:0007669"/>
    <property type="project" value="TreeGrafter"/>
</dbReference>
<dbReference type="InterPro" id="IPR000719">
    <property type="entry name" value="Prot_kinase_dom"/>
</dbReference>
<feature type="region of interest" description="Disordered" evidence="7">
    <location>
        <begin position="1399"/>
        <end position="1450"/>
    </location>
</feature>
<evidence type="ECO:0000256" key="2">
    <source>
        <dbReference type="ARBA" id="ARBA00022741"/>
    </source>
</evidence>
<feature type="compositionally biased region" description="Polar residues" evidence="7">
    <location>
        <begin position="245"/>
        <end position="256"/>
    </location>
</feature>